<dbReference type="PANTHER" id="PTHR45725:SF1">
    <property type="entry name" value="DISHEVELLED ASSOCIATED ACTIVATOR OF MORPHOGENESIS, ISOFORM D"/>
    <property type="match status" value="1"/>
</dbReference>
<feature type="region of interest" description="Disordered" evidence="1">
    <location>
        <begin position="789"/>
        <end position="826"/>
    </location>
</feature>
<dbReference type="Pfam" id="PF13516">
    <property type="entry name" value="LRR_6"/>
    <property type="match status" value="1"/>
</dbReference>
<dbReference type="SUPFAM" id="SSF101447">
    <property type="entry name" value="Formin homology 2 domain (FH2 domain)"/>
    <property type="match status" value="1"/>
</dbReference>
<name>A0AA36NLI5_9DINO</name>
<feature type="compositionally biased region" description="Low complexity" evidence="1">
    <location>
        <begin position="379"/>
        <end position="392"/>
    </location>
</feature>
<dbReference type="Gene3D" id="3.80.10.10">
    <property type="entry name" value="Ribonuclease Inhibitor"/>
    <property type="match status" value="1"/>
</dbReference>
<dbReference type="AlphaFoldDB" id="A0AA36NLI5"/>
<reference evidence="3" key="1">
    <citation type="submission" date="2023-08" db="EMBL/GenBank/DDBJ databases">
        <authorList>
            <person name="Chen Y."/>
            <person name="Shah S."/>
            <person name="Dougan E. K."/>
            <person name="Thang M."/>
            <person name="Chan C."/>
        </authorList>
    </citation>
    <scope>NUCLEOTIDE SEQUENCE</scope>
</reference>
<dbReference type="InterPro" id="IPR042201">
    <property type="entry name" value="FH2_Formin_sf"/>
</dbReference>
<protein>
    <recommendedName>
        <fullName evidence="2">FH2 domain-containing protein</fullName>
    </recommendedName>
</protein>
<dbReference type="SMART" id="SM00368">
    <property type="entry name" value="LRR_RI"/>
    <property type="match status" value="5"/>
</dbReference>
<dbReference type="InterPro" id="IPR051425">
    <property type="entry name" value="Formin_Homology"/>
</dbReference>
<evidence type="ECO:0000313" key="4">
    <source>
        <dbReference type="Proteomes" id="UP001178507"/>
    </source>
</evidence>
<feature type="compositionally biased region" description="Low complexity" evidence="1">
    <location>
        <begin position="354"/>
        <end position="364"/>
    </location>
</feature>
<feature type="compositionally biased region" description="Basic and acidic residues" evidence="1">
    <location>
        <begin position="408"/>
        <end position="419"/>
    </location>
</feature>
<keyword evidence="4" id="KW-1185">Reference proteome</keyword>
<evidence type="ECO:0000259" key="2">
    <source>
        <dbReference type="PROSITE" id="PS51444"/>
    </source>
</evidence>
<feature type="compositionally biased region" description="Low complexity" evidence="1">
    <location>
        <begin position="420"/>
        <end position="429"/>
    </location>
</feature>
<sequence>MSTLAAQKRKGWRSLRISDIGESEGNPRKPLMLAPLARSLAECLRGKLLTDLECGSNGLGEQACCQLAEALGSCEPTLRRLAMPQTGFGLRGCAALGQSLWPDKGAAGLRILDLSCNQLVDASIELLSDGLSRCGALQEMQLADNAISCRGIAVLANALHAQRQLNATEEGGTGVVVLSLRGNPVGSAGAKALAALAAASTQDKRCLSLDSPWGLESLDLAQAQVGREGRDSLTAAVAARAALADAASRRLAEEPLDEAGAERLRSRWGLRRPSALSVIGLDLGSETAELQQAASGRFAACWPLAGSGLTCRESLWRSLTEEPSSEEAHEAALDLSLYEGYFGNDGETPKERPAATAKSATAPAKAEKREDSSTKGSLPPAKGKGKQAAKGPAAPPKGKGKGPPKGKGNKEAGEKEAKPKASAAPAPFGRRMHWVQPRYSQPDHDTVFGEAPAIDFDADVLASLMSGEGKGGGKRRSSIQKKADGIKVLDASRAQNIAIVLSKLPVTSVDLCDALECLDFGRLALSDDLVELLSGVLPTFEETQKLKVHKDAPEVLRDIEQKVLPFCFLPRATARLRLLQLASSHADTAQLLQQRCLHLKDAATEAMTSRELRQVFTIILRVGNYINHGMKVGGASGFSIETLPAITSFKLGNVSTLHFLCSTLRQAHPNFADLLASSLRNIPAAAREKSSNLRSSVQAFQQEVDFADRELQHIEDGTALASMQLLAGDLHREQDELQEALTDAFEACNKSQRYFCTEEAQNGTTPPYENFFQHLATFLESLRKAWQETEPKRKVERTALNPSNAKRRPRPKKANSPSISRQMPTELEMRAVESKDKHWDYVDVESLLDNIFSAEKVEAAEDALHAPLTSDAASSSQSAAPKGDIPLCDVDELIDSIFD</sequence>
<dbReference type="EMBL" id="CAUJNA010003760">
    <property type="protein sequence ID" value="CAJ1409266.1"/>
    <property type="molecule type" value="Genomic_DNA"/>
</dbReference>
<evidence type="ECO:0000313" key="3">
    <source>
        <dbReference type="EMBL" id="CAJ1409266.1"/>
    </source>
</evidence>
<dbReference type="InterPro" id="IPR015425">
    <property type="entry name" value="FH2_Formin"/>
</dbReference>
<comment type="caution">
    <text evidence="3">The sequence shown here is derived from an EMBL/GenBank/DDBJ whole genome shotgun (WGS) entry which is preliminary data.</text>
</comment>
<evidence type="ECO:0000256" key="1">
    <source>
        <dbReference type="SAM" id="MobiDB-lite"/>
    </source>
</evidence>
<dbReference type="InterPro" id="IPR032675">
    <property type="entry name" value="LRR_dom_sf"/>
</dbReference>
<accession>A0AA36NLI5</accession>
<dbReference type="PANTHER" id="PTHR45725">
    <property type="entry name" value="FORMIN HOMOLOGY 2 FAMILY MEMBER"/>
    <property type="match status" value="1"/>
</dbReference>
<dbReference type="Gene3D" id="1.20.58.2220">
    <property type="entry name" value="Formin, FH2 domain"/>
    <property type="match status" value="1"/>
</dbReference>
<dbReference type="SUPFAM" id="SSF52047">
    <property type="entry name" value="RNI-like"/>
    <property type="match status" value="1"/>
</dbReference>
<gene>
    <name evidence="3" type="ORF">EVOR1521_LOCUS30422</name>
</gene>
<dbReference type="Pfam" id="PF02181">
    <property type="entry name" value="FH2"/>
    <property type="match status" value="1"/>
</dbReference>
<proteinExistence type="predicted"/>
<organism evidence="3 4">
    <name type="scientific">Effrenium voratum</name>
    <dbReference type="NCBI Taxonomy" id="2562239"/>
    <lineage>
        <taxon>Eukaryota</taxon>
        <taxon>Sar</taxon>
        <taxon>Alveolata</taxon>
        <taxon>Dinophyceae</taxon>
        <taxon>Suessiales</taxon>
        <taxon>Symbiodiniaceae</taxon>
        <taxon>Effrenium</taxon>
    </lineage>
</organism>
<dbReference type="SMART" id="SM00498">
    <property type="entry name" value="FH2"/>
    <property type="match status" value="1"/>
</dbReference>
<feature type="domain" description="FH2" evidence="2">
    <location>
        <begin position="419"/>
        <end position="808"/>
    </location>
</feature>
<dbReference type="PROSITE" id="PS51444">
    <property type="entry name" value="FH2"/>
    <property type="match status" value="1"/>
</dbReference>
<dbReference type="InterPro" id="IPR001611">
    <property type="entry name" value="Leu-rich_rpt"/>
</dbReference>
<dbReference type="Proteomes" id="UP001178507">
    <property type="component" value="Unassembled WGS sequence"/>
</dbReference>
<feature type="region of interest" description="Disordered" evidence="1">
    <location>
        <begin position="343"/>
        <end position="432"/>
    </location>
</feature>